<dbReference type="InterPro" id="IPR052897">
    <property type="entry name" value="Sec-Metab_Biosynth_Hydrolase"/>
</dbReference>
<dbReference type="InterPro" id="IPR029058">
    <property type="entry name" value="AB_hydrolase_fold"/>
</dbReference>
<dbReference type="Gene3D" id="3.40.50.1820">
    <property type="entry name" value="alpha/beta hydrolase"/>
    <property type="match status" value="1"/>
</dbReference>
<dbReference type="STRING" id="1036612.A0A1L9TA01"/>
<dbReference type="PANTHER" id="PTHR37017">
    <property type="entry name" value="AB HYDROLASE-1 DOMAIN-CONTAINING PROTEIN-RELATED"/>
    <property type="match status" value="1"/>
</dbReference>
<dbReference type="VEuPathDB" id="FungiDB:ASPSYDRAFT_34209"/>
<dbReference type="Proteomes" id="UP000184356">
    <property type="component" value="Unassembled WGS sequence"/>
</dbReference>
<feature type="domain" description="AB hydrolase-1" evidence="1">
    <location>
        <begin position="7"/>
        <end position="248"/>
    </location>
</feature>
<dbReference type="EMBL" id="KV878591">
    <property type="protein sequence ID" value="OJJ56221.1"/>
    <property type="molecule type" value="Genomic_DNA"/>
</dbReference>
<name>A0A1L9TA01_9EURO</name>
<organism evidence="2 3">
    <name type="scientific">Aspergillus sydowii CBS 593.65</name>
    <dbReference type="NCBI Taxonomy" id="1036612"/>
    <lineage>
        <taxon>Eukaryota</taxon>
        <taxon>Fungi</taxon>
        <taxon>Dikarya</taxon>
        <taxon>Ascomycota</taxon>
        <taxon>Pezizomycotina</taxon>
        <taxon>Eurotiomycetes</taxon>
        <taxon>Eurotiomycetidae</taxon>
        <taxon>Eurotiales</taxon>
        <taxon>Aspergillaceae</taxon>
        <taxon>Aspergillus</taxon>
        <taxon>Aspergillus subgen. Nidulantes</taxon>
    </lineage>
</organism>
<proteinExistence type="predicted"/>
<accession>A0A1L9TA01</accession>
<evidence type="ECO:0000313" key="3">
    <source>
        <dbReference type="Proteomes" id="UP000184356"/>
    </source>
</evidence>
<sequence length="258" mass="28110">MAQPLTLLFIHGAWHSRDCWSSVILALEKHGYRCLAPQVEFCGSETPVGSLAGSLSQIQSIITDETRNGRNVVLINHSFGGAVGCSAVKGFTEKDPSRLNDDNSGRVIGIIQLCAFMPPSKTSQYDVLRPILDSGACFHYAGPDGWELCKSDADLNDLFYNDLPLAVADSWKDRLLKQSTGCFTDRENIYAGWMDVPVCYIVTTQDHAIPVQFQEVLVAAAKKAGASITSKILEAGHSPFLSRVDETVNLVLEAVGEF</sequence>
<keyword evidence="3" id="KW-1185">Reference proteome</keyword>
<reference evidence="3" key="1">
    <citation type="journal article" date="2017" name="Genome Biol.">
        <title>Comparative genomics reveals high biological diversity and specific adaptations in the industrially and medically important fungal genus Aspergillus.</title>
        <authorList>
            <person name="de Vries R.P."/>
            <person name="Riley R."/>
            <person name="Wiebenga A."/>
            <person name="Aguilar-Osorio G."/>
            <person name="Amillis S."/>
            <person name="Uchima C.A."/>
            <person name="Anderluh G."/>
            <person name="Asadollahi M."/>
            <person name="Askin M."/>
            <person name="Barry K."/>
            <person name="Battaglia E."/>
            <person name="Bayram O."/>
            <person name="Benocci T."/>
            <person name="Braus-Stromeyer S.A."/>
            <person name="Caldana C."/>
            <person name="Canovas D."/>
            <person name="Cerqueira G.C."/>
            <person name="Chen F."/>
            <person name="Chen W."/>
            <person name="Choi C."/>
            <person name="Clum A."/>
            <person name="Dos Santos R.A."/>
            <person name="Damasio A.R."/>
            <person name="Diallinas G."/>
            <person name="Emri T."/>
            <person name="Fekete E."/>
            <person name="Flipphi M."/>
            <person name="Freyberg S."/>
            <person name="Gallo A."/>
            <person name="Gournas C."/>
            <person name="Habgood R."/>
            <person name="Hainaut M."/>
            <person name="Harispe M.L."/>
            <person name="Henrissat B."/>
            <person name="Hilden K.S."/>
            <person name="Hope R."/>
            <person name="Hossain A."/>
            <person name="Karabika E."/>
            <person name="Karaffa L."/>
            <person name="Karanyi Z."/>
            <person name="Krasevec N."/>
            <person name="Kuo A."/>
            <person name="Kusch H."/>
            <person name="LaButti K."/>
            <person name="Lagendijk E.L."/>
            <person name="Lapidus A."/>
            <person name="Levasseur A."/>
            <person name="Lindquist E."/>
            <person name="Lipzen A."/>
            <person name="Logrieco A.F."/>
            <person name="MacCabe A."/>
            <person name="Maekelae M.R."/>
            <person name="Malavazi I."/>
            <person name="Melin P."/>
            <person name="Meyer V."/>
            <person name="Mielnichuk N."/>
            <person name="Miskei M."/>
            <person name="Molnar A.P."/>
            <person name="Mule G."/>
            <person name="Ngan C.Y."/>
            <person name="Orejas M."/>
            <person name="Orosz E."/>
            <person name="Ouedraogo J.P."/>
            <person name="Overkamp K.M."/>
            <person name="Park H.-S."/>
            <person name="Perrone G."/>
            <person name="Piumi F."/>
            <person name="Punt P.J."/>
            <person name="Ram A.F."/>
            <person name="Ramon A."/>
            <person name="Rauscher S."/>
            <person name="Record E."/>
            <person name="Riano-Pachon D.M."/>
            <person name="Robert V."/>
            <person name="Roehrig J."/>
            <person name="Ruller R."/>
            <person name="Salamov A."/>
            <person name="Salih N.S."/>
            <person name="Samson R.A."/>
            <person name="Sandor E."/>
            <person name="Sanguinetti M."/>
            <person name="Schuetze T."/>
            <person name="Sepcic K."/>
            <person name="Shelest E."/>
            <person name="Sherlock G."/>
            <person name="Sophianopoulou V."/>
            <person name="Squina F.M."/>
            <person name="Sun H."/>
            <person name="Susca A."/>
            <person name="Todd R.B."/>
            <person name="Tsang A."/>
            <person name="Unkles S.E."/>
            <person name="van de Wiele N."/>
            <person name="van Rossen-Uffink D."/>
            <person name="Oliveira J.V."/>
            <person name="Vesth T.C."/>
            <person name="Visser J."/>
            <person name="Yu J.-H."/>
            <person name="Zhou M."/>
            <person name="Andersen M.R."/>
            <person name="Archer D.B."/>
            <person name="Baker S.E."/>
            <person name="Benoit I."/>
            <person name="Brakhage A.A."/>
            <person name="Braus G.H."/>
            <person name="Fischer R."/>
            <person name="Frisvad J.C."/>
            <person name="Goldman G.H."/>
            <person name="Houbraken J."/>
            <person name="Oakley B."/>
            <person name="Pocsi I."/>
            <person name="Scazzocchio C."/>
            <person name="Seiboth B."/>
            <person name="vanKuyk P.A."/>
            <person name="Wortman J."/>
            <person name="Dyer P.S."/>
            <person name="Grigoriev I.V."/>
        </authorList>
    </citation>
    <scope>NUCLEOTIDE SEQUENCE [LARGE SCALE GENOMIC DNA]</scope>
    <source>
        <strain evidence="3">CBS 593.65</strain>
    </source>
</reference>
<dbReference type="SUPFAM" id="SSF53474">
    <property type="entry name" value="alpha/beta-Hydrolases"/>
    <property type="match status" value="1"/>
</dbReference>
<dbReference type="RefSeq" id="XP_040700027.1">
    <property type="nucleotide sequence ID" value="XM_040845209.1"/>
</dbReference>
<dbReference type="Pfam" id="PF12697">
    <property type="entry name" value="Abhydrolase_6"/>
    <property type="match status" value="1"/>
</dbReference>
<dbReference type="AlphaFoldDB" id="A0A1L9TA01"/>
<dbReference type="InterPro" id="IPR000073">
    <property type="entry name" value="AB_hydrolase_1"/>
</dbReference>
<dbReference type="OrthoDB" id="408373at2759"/>
<gene>
    <name evidence="2" type="ORF">ASPSYDRAFT_34209</name>
</gene>
<evidence type="ECO:0000313" key="2">
    <source>
        <dbReference type="EMBL" id="OJJ56221.1"/>
    </source>
</evidence>
<dbReference type="PANTHER" id="PTHR37017:SF11">
    <property type="entry name" value="ESTERASE_LIPASE_THIOESTERASE DOMAIN-CONTAINING PROTEIN"/>
    <property type="match status" value="1"/>
</dbReference>
<dbReference type="GeneID" id="63761282"/>
<protein>
    <recommendedName>
        <fullName evidence="1">AB hydrolase-1 domain-containing protein</fullName>
    </recommendedName>
</protein>
<evidence type="ECO:0000259" key="1">
    <source>
        <dbReference type="Pfam" id="PF12697"/>
    </source>
</evidence>